<sequence length="253" mass="28281">MSITATTTPALSNPGIFFANSGISPTSASILSYETYVKFYEQVHIPDWISVKPDAITAAWRWESLDPLATKPFLVAYKYENISDFNAPEYATVPLTHPSLALPGDRPFIEFVDFTRGPHLETYRRGGSSDERYPLMISETINTGGKITPEELSKWYAEQYIYEVANATGWKRTSRFSTGTASWLALHEFDKVKGGSNETKQIPEGLLGTAEISEKTREIGSRAKKVEVVPWELVRVYGDEKAAWGNEGEDILI</sequence>
<dbReference type="EMBL" id="MU864658">
    <property type="protein sequence ID" value="KAK4182450.1"/>
    <property type="molecule type" value="Genomic_DNA"/>
</dbReference>
<gene>
    <name evidence="1" type="ORF">QBC35DRAFT_509956</name>
</gene>
<accession>A0AAN6WJA1</accession>
<keyword evidence="2" id="KW-1185">Reference proteome</keyword>
<dbReference type="AlphaFoldDB" id="A0AAN6WJA1"/>
<reference evidence="1" key="2">
    <citation type="submission" date="2023-05" db="EMBL/GenBank/DDBJ databases">
        <authorList>
            <consortium name="Lawrence Berkeley National Laboratory"/>
            <person name="Steindorff A."/>
            <person name="Hensen N."/>
            <person name="Bonometti L."/>
            <person name="Westerberg I."/>
            <person name="Brannstrom I.O."/>
            <person name="Guillou S."/>
            <person name="Cros-Aarteil S."/>
            <person name="Calhoun S."/>
            <person name="Haridas S."/>
            <person name="Kuo A."/>
            <person name="Mondo S."/>
            <person name="Pangilinan J."/>
            <person name="Riley R."/>
            <person name="Labutti K."/>
            <person name="Andreopoulos B."/>
            <person name="Lipzen A."/>
            <person name="Chen C."/>
            <person name="Yanf M."/>
            <person name="Daum C."/>
            <person name="Ng V."/>
            <person name="Clum A."/>
            <person name="Ohm R."/>
            <person name="Martin F."/>
            <person name="Silar P."/>
            <person name="Natvig D."/>
            <person name="Lalanne C."/>
            <person name="Gautier V."/>
            <person name="Ament-Velasquez S.L."/>
            <person name="Kruys A."/>
            <person name="Hutchinson M.I."/>
            <person name="Powell A.J."/>
            <person name="Barry K."/>
            <person name="Miller A.N."/>
            <person name="Grigoriev I.V."/>
            <person name="Debuchy R."/>
            <person name="Gladieux P."/>
            <person name="Thoren M.H."/>
            <person name="Johannesson H."/>
        </authorList>
    </citation>
    <scope>NUCLEOTIDE SEQUENCE</scope>
    <source>
        <strain evidence="1">PSN309</strain>
    </source>
</reference>
<protein>
    <submittedName>
        <fullName evidence="1">Uncharacterized protein</fullName>
    </submittedName>
</protein>
<comment type="caution">
    <text evidence="1">The sequence shown here is derived from an EMBL/GenBank/DDBJ whole genome shotgun (WGS) entry which is preliminary data.</text>
</comment>
<dbReference type="Proteomes" id="UP001302126">
    <property type="component" value="Unassembled WGS sequence"/>
</dbReference>
<name>A0AAN6WJA1_9PEZI</name>
<organism evidence="1 2">
    <name type="scientific">Podospora australis</name>
    <dbReference type="NCBI Taxonomy" id="1536484"/>
    <lineage>
        <taxon>Eukaryota</taxon>
        <taxon>Fungi</taxon>
        <taxon>Dikarya</taxon>
        <taxon>Ascomycota</taxon>
        <taxon>Pezizomycotina</taxon>
        <taxon>Sordariomycetes</taxon>
        <taxon>Sordariomycetidae</taxon>
        <taxon>Sordariales</taxon>
        <taxon>Podosporaceae</taxon>
        <taxon>Podospora</taxon>
    </lineage>
</organism>
<evidence type="ECO:0000313" key="2">
    <source>
        <dbReference type="Proteomes" id="UP001302126"/>
    </source>
</evidence>
<reference evidence="1" key="1">
    <citation type="journal article" date="2023" name="Mol. Phylogenet. Evol.">
        <title>Genome-scale phylogeny and comparative genomics of the fungal order Sordariales.</title>
        <authorList>
            <person name="Hensen N."/>
            <person name="Bonometti L."/>
            <person name="Westerberg I."/>
            <person name="Brannstrom I.O."/>
            <person name="Guillou S."/>
            <person name="Cros-Aarteil S."/>
            <person name="Calhoun S."/>
            <person name="Haridas S."/>
            <person name="Kuo A."/>
            <person name="Mondo S."/>
            <person name="Pangilinan J."/>
            <person name="Riley R."/>
            <person name="LaButti K."/>
            <person name="Andreopoulos B."/>
            <person name="Lipzen A."/>
            <person name="Chen C."/>
            <person name="Yan M."/>
            <person name="Daum C."/>
            <person name="Ng V."/>
            <person name="Clum A."/>
            <person name="Steindorff A."/>
            <person name="Ohm R.A."/>
            <person name="Martin F."/>
            <person name="Silar P."/>
            <person name="Natvig D.O."/>
            <person name="Lalanne C."/>
            <person name="Gautier V."/>
            <person name="Ament-Velasquez S.L."/>
            <person name="Kruys A."/>
            <person name="Hutchinson M.I."/>
            <person name="Powell A.J."/>
            <person name="Barry K."/>
            <person name="Miller A.N."/>
            <person name="Grigoriev I.V."/>
            <person name="Debuchy R."/>
            <person name="Gladieux P."/>
            <person name="Hiltunen Thoren M."/>
            <person name="Johannesson H."/>
        </authorList>
    </citation>
    <scope>NUCLEOTIDE SEQUENCE</scope>
    <source>
        <strain evidence="1">PSN309</strain>
    </source>
</reference>
<proteinExistence type="predicted"/>
<evidence type="ECO:0000313" key="1">
    <source>
        <dbReference type="EMBL" id="KAK4182450.1"/>
    </source>
</evidence>